<evidence type="ECO:0000313" key="2">
    <source>
        <dbReference type="EMBL" id="TCC03458.1"/>
    </source>
</evidence>
<gene>
    <name evidence="2" type="ORF">E0L21_15810</name>
</gene>
<dbReference type="Proteomes" id="UP000291793">
    <property type="component" value="Unassembled WGS sequence"/>
</dbReference>
<dbReference type="OrthoDB" id="6637849at2"/>
<name>A0A4R0H1N0_9ENTR</name>
<feature type="compositionally biased region" description="Polar residues" evidence="1">
    <location>
        <begin position="512"/>
        <end position="523"/>
    </location>
</feature>
<dbReference type="AlphaFoldDB" id="A0A4R0H1N0"/>
<dbReference type="EMBL" id="SJOP01000014">
    <property type="protein sequence ID" value="TCC03458.1"/>
    <property type="molecule type" value="Genomic_DNA"/>
</dbReference>
<comment type="caution">
    <text evidence="2">The sequence shown here is derived from an EMBL/GenBank/DDBJ whole genome shotgun (WGS) entry which is preliminary data.</text>
</comment>
<evidence type="ECO:0000313" key="3">
    <source>
        <dbReference type="Proteomes" id="UP000291793"/>
    </source>
</evidence>
<accession>A0A4R0H1N0</accession>
<keyword evidence="3" id="KW-1185">Reference proteome</keyword>
<evidence type="ECO:0000256" key="1">
    <source>
        <dbReference type="SAM" id="MobiDB-lite"/>
    </source>
</evidence>
<dbReference type="SUPFAM" id="SSF53850">
    <property type="entry name" value="Periplasmic binding protein-like II"/>
    <property type="match status" value="1"/>
</dbReference>
<evidence type="ECO:0008006" key="4">
    <source>
        <dbReference type="Google" id="ProtNLM"/>
    </source>
</evidence>
<feature type="region of interest" description="Disordered" evidence="1">
    <location>
        <begin position="504"/>
        <end position="523"/>
    </location>
</feature>
<protein>
    <recommendedName>
        <fullName evidence="4">Extracellular solute-binding protein</fullName>
    </recommendedName>
</protein>
<organism evidence="2 3">
    <name type="scientific">Kosakonia quasisacchari</name>
    <dbReference type="NCBI Taxonomy" id="2529380"/>
    <lineage>
        <taxon>Bacteria</taxon>
        <taxon>Pseudomonadati</taxon>
        <taxon>Pseudomonadota</taxon>
        <taxon>Gammaproteobacteria</taxon>
        <taxon>Enterobacterales</taxon>
        <taxon>Enterobacteriaceae</taxon>
        <taxon>Kosakonia</taxon>
    </lineage>
</organism>
<dbReference type="Gene3D" id="3.40.190.10">
    <property type="entry name" value="Periplasmic binding protein-like II"/>
    <property type="match status" value="1"/>
</dbReference>
<sequence length="523" mass="57442">MGVILRMTMRVFAIVLFILASTGVFAGQLILKNTSSSPITCTVDGWTRASGGSFDWFIKVEPGQSFYVGQNTSRPNPPIINWANCNNLQTRAMTLTPKGPNQTLVLNGQQNRVLNVSLYSYLPTLPTDNFESLVAYVVKTWQAQHPDVLLNAVLSQEVKIYDFNKLRTILGTEGFDVVELDVLYLGFLADNQLINPAQISGDAPWPVALAGSTYKGQLWGIPSWLCMNFIYAFDKAITQQNTLDNLLSYMNSLPSAVPALAGSFNGHWAVPSNYINAYVQRYGLNAMPQAMQMPPDNAVISQLVALSDTCQKKGVGINQCTNGYFYNGTGVTPEQAFATGQSSTEMGFSEQSFYVNLYRPSQSAPLYVIPVPWGQKAQPLLFQDSFVSSAATCKPGSQCSRDAQAFTTMMTGVAMKNYIVQSQDLPAGTPWRTLLVATQPFWQQSQIVNNAYYQQLRPIFDTAAPFPNNFTESVQTTMDTQICAALKAQRPQFDCGDSAKTLLATGHAKTQPRPTSGESRSKL</sequence>
<reference evidence="2 3" key="1">
    <citation type="submission" date="2019-02" db="EMBL/GenBank/DDBJ databases">
        <title>The draft genome of Kosakonia quasisacchari strain WCHKQ120001.</title>
        <authorList>
            <person name="Wang C."/>
            <person name="Feng Y."/>
            <person name="Zong Z."/>
        </authorList>
    </citation>
    <scope>NUCLEOTIDE SEQUENCE [LARGE SCALE GENOMIC DNA]</scope>
    <source>
        <strain evidence="2 3">WCHKQ120001</strain>
    </source>
</reference>
<proteinExistence type="predicted"/>
<dbReference type="RefSeq" id="WP_131411118.1">
    <property type="nucleotide sequence ID" value="NZ_SJOP01000014.1"/>
</dbReference>